<dbReference type="AlphaFoldDB" id="M6RM96"/>
<gene>
    <name evidence="1" type="ORF">LEP1GSC116_2061</name>
</gene>
<protein>
    <submittedName>
        <fullName evidence="1">Uncharacterized protein</fullName>
    </submittedName>
</protein>
<sequence>MYKTPTSNFRIFVLVFGVFISFFPVFAHPESVLLTQETSSKKHKFPYRI</sequence>
<name>M6RM96_LEPIR</name>
<evidence type="ECO:0000313" key="2">
    <source>
        <dbReference type="Proteomes" id="UP000012092"/>
    </source>
</evidence>
<organism evidence="1 2">
    <name type="scientific">Leptospira interrogans serovar Icterohaemorrhagiae str. Verdun HP</name>
    <dbReference type="NCBI Taxonomy" id="1049910"/>
    <lineage>
        <taxon>Bacteria</taxon>
        <taxon>Pseudomonadati</taxon>
        <taxon>Spirochaetota</taxon>
        <taxon>Spirochaetia</taxon>
        <taxon>Leptospirales</taxon>
        <taxon>Leptospiraceae</taxon>
        <taxon>Leptospira</taxon>
    </lineage>
</organism>
<dbReference type="Proteomes" id="UP000012092">
    <property type="component" value="Unassembled WGS sequence"/>
</dbReference>
<dbReference type="EMBL" id="AHNZ02000381">
    <property type="protein sequence ID" value="EMO05724.1"/>
    <property type="molecule type" value="Genomic_DNA"/>
</dbReference>
<evidence type="ECO:0000313" key="1">
    <source>
        <dbReference type="EMBL" id="EMO05724.1"/>
    </source>
</evidence>
<proteinExistence type="predicted"/>
<comment type="caution">
    <text evidence="1">The sequence shown here is derived from an EMBL/GenBank/DDBJ whole genome shotgun (WGS) entry which is preliminary data.</text>
</comment>
<accession>M6RM96</accession>
<reference evidence="1 2" key="1">
    <citation type="submission" date="2013-01" db="EMBL/GenBank/DDBJ databases">
        <authorList>
            <person name="Harkins D.M."/>
            <person name="Durkin A.S."/>
            <person name="Brinkac L.M."/>
            <person name="Haft D.H."/>
            <person name="Selengut J.D."/>
            <person name="Sanka R."/>
            <person name="DePew J."/>
            <person name="Purushe J."/>
            <person name="Picardeau M."/>
            <person name="Werts C."/>
            <person name="Goarant C."/>
            <person name="Vinetz J.M."/>
            <person name="Sutton G.G."/>
            <person name="Nierman W.C."/>
            <person name="Fouts D.E."/>
        </authorList>
    </citation>
    <scope>NUCLEOTIDE SEQUENCE [LARGE SCALE GENOMIC DNA]</scope>
    <source>
        <strain evidence="1 2">Verdun HP</strain>
    </source>
</reference>